<name>A0A4U3F9V7_9GAMM</name>
<dbReference type="InterPro" id="IPR037923">
    <property type="entry name" value="HTH-like"/>
</dbReference>
<dbReference type="SUPFAM" id="SSF46689">
    <property type="entry name" value="Homeodomain-like"/>
    <property type="match status" value="2"/>
</dbReference>
<dbReference type="GO" id="GO:0043565">
    <property type="term" value="F:sequence-specific DNA binding"/>
    <property type="evidence" value="ECO:0007669"/>
    <property type="project" value="InterPro"/>
</dbReference>
<proteinExistence type="predicted"/>
<evidence type="ECO:0000313" key="8">
    <source>
        <dbReference type="EMBL" id="TKJ90401.1"/>
    </source>
</evidence>
<evidence type="ECO:0000256" key="4">
    <source>
        <dbReference type="ARBA" id="ARBA00023163"/>
    </source>
</evidence>
<dbReference type="Pfam" id="PF12833">
    <property type="entry name" value="HTH_18"/>
    <property type="match status" value="1"/>
</dbReference>
<keyword evidence="3" id="KW-0010">Activator</keyword>
<gene>
    <name evidence="8" type="ORF">EpCFBP13511_11055</name>
    <name evidence="7" type="ORF">IFT93_15315</name>
</gene>
<protein>
    <recommendedName>
        <fullName evidence="5">Arabinose operon regulatory protein</fullName>
    </recommendedName>
</protein>
<dbReference type="SUPFAM" id="SSF51215">
    <property type="entry name" value="Regulatory protein AraC"/>
    <property type="match status" value="1"/>
</dbReference>
<dbReference type="EMBL" id="JACYNN010000011">
    <property type="protein sequence ID" value="MBD8107769.1"/>
    <property type="molecule type" value="Genomic_DNA"/>
</dbReference>
<accession>A0A4U3F9V7</accession>
<dbReference type="InterPro" id="IPR003313">
    <property type="entry name" value="AraC-bd"/>
</dbReference>
<feature type="domain" description="HTH araC/xylS-type" evidence="6">
    <location>
        <begin position="179"/>
        <end position="276"/>
    </location>
</feature>
<organism evidence="8 9">
    <name type="scientific">Erwinia persicina</name>
    <dbReference type="NCBI Taxonomy" id="55211"/>
    <lineage>
        <taxon>Bacteria</taxon>
        <taxon>Pseudomonadati</taxon>
        <taxon>Pseudomonadota</taxon>
        <taxon>Gammaproteobacteria</taxon>
        <taxon>Enterobacterales</taxon>
        <taxon>Erwiniaceae</taxon>
        <taxon>Erwinia</taxon>
    </lineage>
</organism>
<keyword evidence="10" id="KW-1185">Reference proteome</keyword>
<dbReference type="InterPro" id="IPR014710">
    <property type="entry name" value="RmlC-like_jellyroll"/>
</dbReference>
<comment type="caution">
    <text evidence="8">The sequence shown here is derived from an EMBL/GenBank/DDBJ whole genome shotgun (WGS) entry which is preliminary data.</text>
</comment>
<reference evidence="8 9" key="1">
    <citation type="journal article" date="2019" name="Sci. Rep.">
        <title>Differences in resource use lead to coexistence of seed-transmitted microbial populations.</title>
        <authorList>
            <person name="Torres-Cortes G."/>
            <person name="Garcia B.J."/>
            <person name="Compant S."/>
            <person name="Rezki S."/>
            <person name="Jones P."/>
            <person name="Preveaux A."/>
            <person name="Briand M."/>
            <person name="Roulet A."/>
            <person name="Bouchez O."/>
            <person name="Jacobson D."/>
            <person name="Barret M."/>
        </authorList>
    </citation>
    <scope>NUCLEOTIDE SEQUENCE [LARGE SCALE GENOMIC DNA]</scope>
    <source>
        <strain evidence="8 9">CFBP13511</strain>
    </source>
</reference>
<dbReference type="RefSeq" id="WP_137269224.1">
    <property type="nucleotide sequence ID" value="NZ_CP101613.1"/>
</dbReference>
<dbReference type="OrthoDB" id="9809338at2"/>
<dbReference type="InterPro" id="IPR009057">
    <property type="entry name" value="Homeodomain-like_sf"/>
</dbReference>
<dbReference type="PANTHER" id="PTHR46796">
    <property type="entry name" value="HTH-TYPE TRANSCRIPTIONAL ACTIVATOR RHAS-RELATED"/>
    <property type="match status" value="1"/>
</dbReference>
<evidence type="ECO:0000256" key="2">
    <source>
        <dbReference type="ARBA" id="ARBA00023125"/>
    </source>
</evidence>
<sequence length="281" mass="32047">MAGEKMPKEQATMHHLDEFDGLDMLEARYYRQRFPRHVHETFCIGVIEEGAQRFWRSGGEHVAPAGDIILVNADEVHTGCADVENGWAYRAIYPDPELLRQLTRDLKHENGIIPWFPQAVVHDPGLSAQLQLVFNMLPVEGNSLLKESLLLTAISWLIIRYSRTPITPAALPCSRSMILQVRDLMMSYPEKNWSLKQLSDVVQLSPWHFLRQFKQTVGMTPHAWLVQARLRKAREMLLQGVTITAVAARCGFSDQSHFTRHFKNSMGVTPGEFIRSLRSAC</sequence>
<dbReference type="PRINTS" id="PR00032">
    <property type="entry name" value="HTHARAC"/>
</dbReference>
<dbReference type="Gene3D" id="1.10.10.60">
    <property type="entry name" value="Homeodomain-like"/>
    <property type="match status" value="2"/>
</dbReference>
<evidence type="ECO:0000313" key="10">
    <source>
        <dbReference type="Proteomes" id="UP000661012"/>
    </source>
</evidence>
<dbReference type="InterPro" id="IPR018060">
    <property type="entry name" value="HTH_AraC"/>
</dbReference>
<dbReference type="GO" id="GO:0003700">
    <property type="term" value="F:DNA-binding transcription factor activity"/>
    <property type="evidence" value="ECO:0007669"/>
    <property type="project" value="InterPro"/>
</dbReference>
<dbReference type="Pfam" id="PF02311">
    <property type="entry name" value="AraC_binding"/>
    <property type="match status" value="1"/>
</dbReference>
<reference evidence="7 10" key="2">
    <citation type="journal article" date="2020" name="FEMS Microbiol. Ecol.">
        <title>Temporal dynamics of bacterial communities during seed development and maturation.</title>
        <authorList>
            <person name="Chesneau G."/>
            <person name="Torres-Cortes G."/>
            <person name="Briand M."/>
            <person name="Darrasse A."/>
            <person name="Preveaux A."/>
            <person name="Marais C."/>
            <person name="Jacques M.A."/>
            <person name="Shade A."/>
            <person name="Barret M."/>
        </authorList>
    </citation>
    <scope>NUCLEOTIDE SEQUENCE [LARGE SCALE GENOMIC DNA]</scope>
    <source>
        <strain evidence="7 10">CFBP13732</strain>
    </source>
</reference>
<dbReference type="AlphaFoldDB" id="A0A4U3F9V7"/>
<dbReference type="EMBL" id="QGAC01000009">
    <property type="protein sequence ID" value="TKJ90401.1"/>
    <property type="molecule type" value="Genomic_DNA"/>
</dbReference>
<evidence type="ECO:0000256" key="1">
    <source>
        <dbReference type="ARBA" id="ARBA00023015"/>
    </source>
</evidence>
<evidence type="ECO:0000313" key="9">
    <source>
        <dbReference type="Proteomes" id="UP000306393"/>
    </source>
</evidence>
<keyword evidence="2" id="KW-0238">DNA-binding</keyword>
<dbReference type="SMART" id="SM00342">
    <property type="entry name" value="HTH_ARAC"/>
    <property type="match status" value="1"/>
</dbReference>
<dbReference type="PANTHER" id="PTHR46796:SF2">
    <property type="entry name" value="TRANSCRIPTIONAL REGULATORY PROTEIN"/>
    <property type="match status" value="1"/>
</dbReference>
<dbReference type="InterPro" id="IPR050204">
    <property type="entry name" value="AraC_XylS_family_regulators"/>
</dbReference>
<dbReference type="PROSITE" id="PS00041">
    <property type="entry name" value="HTH_ARAC_FAMILY_1"/>
    <property type="match status" value="1"/>
</dbReference>
<keyword evidence="4" id="KW-0804">Transcription</keyword>
<dbReference type="InterPro" id="IPR018062">
    <property type="entry name" value="HTH_AraC-typ_CS"/>
</dbReference>
<evidence type="ECO:0000313" key="7">
    <source>
        <dbReference type="EMBL" id="MBD8107769.1"/>
    </source>
</evidence>
<dbReference type="STRING" id="1219360.GCA_001571305_03569"/>
<dbReference type="InterPro" id="IPR020449">
    <property type="entry name" value="Tscrpt_reg_AraC-type_HTH"/>
</dbReference>
<dbReference type="Proteomes" id="UP000306393">
    <property type="component" value="Unassembled WGS sequence"/>
</dbReference>
<evidence type="ECO:0000256" key="3">
    <source>
        <dbReference type="ARBA" id="ARBA00023159"/>
    </source>
</evidence>
<dbReference type="Gene3D" id="2.60.120.10">
    <property type="entry name" value="Jelly Rolls"/>
    <property type="match status" value="1"/>
</dbReference>
<keyword evidence="1" id="KW-0805">Transcription regulation</keyword>
<evidence type="ECO:0000256" key="5">
    <source>
        <dbReference type="ARBA" id="ARBA00044978"/>
    </source>
</evidence>
<dbReference type="PROSITE" id="PS01124">
    <property type="entry name" value="HTH_ARAC_FAMILY_2"/>
    <property type="match status" value="1"/>
</dbReference>
<evidence type="ECO:0000259" key="6">
    <source>
        <dbReference type="PROSITE" id="PS01124"/>
    </source>
</evidence>
<dbReference type="Proteomes" id="UP000661012">
    <property type="component" value="Unassembled WGS sequence"/>
</dbReference>